<dbReference type="SUPFAM" id="SSF52743">
    <property type="entry name" value="Subtilisin-like"/>
    <property type="match status" value="1"/>
</dbReference>
<dbReference type="InterPro" id="IPR041469">
    <property type="entry name" value="Subtilisin-like_FN3"/>
</dbReference>
<comment type="caution">
    <text evidence="3">Lacks conserved residue(s) required for the propagation of feature annotation.</text>
</comment>
<dbReference type="PANTHER" id="PTHR10795">
    <property type="entry name" value="PROPROTEIN CONVERTASE SUBTILISIN/KEXIN"/>
    <property type="match status" value="1"/>
</dbReference>
<dbReference type="InterPro" id="IPR036852">
    <property type="entry name" value="Peptidase_S8/S53_dom_sf"/>
</dbReference>
<proteinExistence type="inferred from homology"/>
<gene>
    <name evidence="7" type="ORF">F0562_006511</name>
</gene>
<dbReference type="GO" id="GO:0006508">
    <property type="term" value="P:proteolysis"/>
    <property type="evidence" value="ECO:0007669"/>
    <property type="project" value="InterPro"/>
</dbReference>
<dbReference type="InterPro" id="IPR010259">
    <property type="entry name" value="S8pro/Inhibitor_I9"/>
</dbReference>
<dbReference type="Gene3D" id="3.40.50.200">
    <property type="entry name" value="Peptidase S8/S53 domain"/>
    <property type="match status" value="2"/>
</dbReference>
<dbReference type="PROSITE" id="PS51892">
    <property type="entry name" value="SUBTILASE"/>
    <property type="match status" value="1"/>
</dbReference>
<feature type="domain" description="Inhibitor I9" evidence="5">
    <location>
        <begin position="23"/>
        <end position="69"/>
    </location>
</feature>
<dbReference type="InterPro" id="IPR045051">
    <property type="entry name" value="SBT"/>
</dbReference>
<dbReference type="EMBL" id="CM018043">
    <property type="protein sequence ID" value="KAA8531772.1"/>
    <property type="molecule type" value="Genomic_DNA"/>
</dbReference>
<evidence type="ECO:0008006" key="9">
    <source>
        <dbReference type="Google" id="ProtNLM"/>
    </source>
</evidence>
<name>A0A5J5APT8_9ASTE</name>
<comment type="similarity">
    <text evidence="1 3">Belongs to the peptidase S8 family.</text>
</comment>
<sequence length="368" mass="40405">MSVFPTQDDWYMGLLSDQRVGLLSGNHIFYSYDVTRHSFAARLTNQEVEKITKMQGIIGVYKDKNMKFHTTRSPDCLGLNVNYGLWPYTNFGENVIIGLVDTGIRPESKSLNDRGLGLIPSGWKVLREEGTELNPRYELDLFSPAVASFSSRESNSIIPEILKPDLLAPGINILAAFVPNVAPTGSPYDPRRVNLNIMSATSMACPHVAGATALLHAAYPNWSPAAIRSALMTTSAIINNENRSIARYEDMEPATALGIGAGHISPQSAADPGLIYGANVSDHINLLCSLNYTKEQLKLFVVRLNPCSNPAGSPGDLNYPSFSVVFRPDNYVQELKRTVTNVGELLPEMYHVRIVNPCPDKVIITVKP</sequence>
<dbReference type="Pfam" id="PF17766">
    <property type="entry name" value="fn3_6"/>
    <property type="match status" value="1"/>
</dbReference>
<feature type="domain" description="Subtilisin-like protease fibronectin type-III" evidence="6">
    <location>
        <begin position="316"/>
        <end position="368"/>
    </location>
</feature>
<organism evidence="7 8">
    <name type="scientific">Nyssa sinensis</name>
    <dbReference type="NCBI Taxonomy" id="561372"/>
    <lineage>
        <taxon>Eukaryota</taxon>
        <taxon>Viridiplantae</taxon>
        <taxon>Streptophyta</taxon>
        <taxon>Embryophyta</taxon>
        <taxon>Tracheophyta</taxon>
        <taxon>Spermatophyta</taxon>
        <taxon>Magnoliopsida</taxon>
        <taxon>eudicotyledons</taxon>
        <taxon>Gunneridae</taxon>
        <taxon>Pentapetalae</taxon>
        <taxon>asterids</taxon>
        <taxon>Cornales</taxon>
        <taxon>Nyssaceae</taxon>
        <taxon>Nyssa</taxon>
    </lineage>
</organism>
<evidence type="ECO:0000259" key="4">
    <source>
        <dbReference type="Pfam" id="PF00082"/>
    </source>
</evidence>
<reference evidence="7 8" key="1">
    <citation type="submission" date="2019-09" db="EMBL/GenBank/DDBJ databases">
        <title>A chromosome-level genome assembly of the Chinese tupelo Nyssa sinensis.</title>
        <authorList>
            <person name="Yang X."/>
            <person name="Kang M."/>
            <person name="Yang Y."/>
            <person name="Xiong H."/>
            <person name="Wang M."/>
            <person name="Zhang Z."/>
            <person name="Wang Z."/>
            <person name="Wu H."/>
            <person name="Ma T."/>
            <person name="Liu J."/>
            <person name="Xi Z."/>
        </authorList>
    </citation>
    <scope>NUCLEOTIDE SEQUENCE [LARGE SCALE GENOMIC DNA]</scope>
    <source>
        <strain evidence="7">J267</strain>
        <tissue evidence="7">Leaf</tissue>
    </source>
</reference>
<keyword evidence="8" id="KW-1185">Reference proteome</keyword>
<dbReference type="InterPro" id="IPR037045">
    <property type="entry name" value="S8pro/Inhibitor_I9_sf"/>
</dbReference>
<dbReference type="InterPro" id="IPR000209">
    <property type="entry name" value="Peptidase_S8/S53_dom"/>
</dbReference>
<feature type="domain" description="Peptidase S8/S53" evidence="4">
    <location>
        <begin position="145"/>
        <end position="241"/>
    </location>
</feature>
<dbReference type="Pfam" id="PF00082">
    <property type="entry name" value="Peptidase_S8"/>
    <property type="match status" value="1"/>
</dbReference>
<protein>
    <recommendedName>
        <fullName evidence="9">Peptidase S8/S53 domain-containing protein</fullName>
    </recommendedName>
</protein>
<evidence type="ECO:0000256" key="1">
    <source>
        <dbReference type="ARBA" id="ARBA00011073"/>
    </source>
</evidence>
<dbReference type="Gene3D" id="3.30.70.80">
    <property type="entry name" value="Peptidase S8 propeptide/proteinase inhibitor I9"/>
    <property type="match status" value="1"/>
</dbReference>
<evidence type="ECO:0000256" key="3">
    <source>
        <dbReference type="PROSITE-ProRule" id="PRU01240"/>
    </source>
</evidence>
<accession>A0A5J5APT8</accession>
<evidence type="ECO:0000313" key="7">
    <source>
        <dbReference type="EMBL" id="KAA8531772.1"/>
    </source>
</evidence>
<dbReference type="AlphaFoldDB" id="A0A5J5APT8"/>
<dbReference type="Proteomes" id="UP000325577">
    <property type="component" value="Linkage Group LG2"/>
</dbReference>
<dbReference type="Gene3D" id="2.60.40.2310">
    <property type="match status" value="1"/>
</dbReference>
<evidence type="ECO:0000313" key="8">
    <source>
        <dbReference type="Proteomes" id="UP000325577"/>
    </source>
</evidence>
<dbReference type="GO" id="GO:0004252">
    <property type="term" value="F:serine-type endopeptidase activity"/>
    <property type="evidence" value="ECO:0007669"/>
    <property type="project" value="InterPro"/>
</dbReference>
<dbReference type="OrthoDB" id="206201at2759"/>
<dbReference type="Pfam" id="PF05922">
    <property type="entry name" value="Inhibitor_I9"/>
    <property type="match status" value="1"/>
</dbReference>
<evidence type="ECO:0000259" key="5">
    <source>
        <dbReference type="Pfam" id="PF05922"/>
    </source>
</evidence>
<evidence type="ECO:0000259" key="6">
    <source>
        <dbReference type="Pfam" id="PF17766"/>
    </source>
</evidence>
<keyword evidence="2" id="KW-0732">Signal</keyword>
<evidence type="ECO:0000256" key="2">
    <source>
        <dbReference type="ARBA" id="ARBA00022729"/>
    </source>
</evidence>